<evidence type="ECO:0000313" key="3">
    <source>
        <dbReference type="Proteomes" id="UP000006671"/>
    </source>
</evidence>
<accession>D2VWX4</accession>
<dbReference type="AlphaFoldDB" id="D2VWX4"/>
<organism evidence="3">
    <name type="scientific">Naegleria gruberi</name>
    <name type="common">Amoeba</name>
    <dbReference type="NCBI Taxonomy" id="5762"/>
    <lineage>
        <taxon>Eukaryota</taxon>
        <taxon>Discoba</taxon>
        <taxon>Heterolobosea</taxon>
        <taxon>Tetramitia</taxon>
        <taxon>Eutetramitia</taxon>
        <taxon>Vahlkampfiidae</taxon>
        <taxon>Naegleria</taxon>
    </lineage>
</organism>
<dbReference type="EMBL" id="GG738905">
    <property type="protein sequence ID" value="EFC38766.1"/>
    <property type="molecule type" value="Genomic_DNA"/>
</dbReference>
<dbReference type="KEGG" id="ngr:NAEGRDRAFT_73537"/>
<protein>
    <submittedName>
        <fullName evidence="2">Predicted protein</fullName>
    </submittedName>
</protein>
<dbReference type="VEuPathDB" id="AmoebaDB:NAEGRDRAFT_73537"/>
<reference evidence="2 3" key="1">
    <citation type="journal article" date="2010" name="Cell">
        <title>The genome of Naegleria gruberi illuminates early eukaryotic versatility.</title>
        <authorList>
            <person name="Fritz-Laylin L.K."/>
            <person name="Prochnik S.E."/>
            <person name="Ginger M.L."/>
            <person name="Dacks J.B."/>
            <person name="Carpenter M.L."/>
            <person name="Field M.C."/>
            <person name="Kuo A."/>
            <person name="Paredez A."/>
            <person name="Chapman J."/>
            <person name="Pham J."/>
            <person name="Shu S."/>
            <person name="Neupane R."/>
            <person name="Cipriano M."/>
            <person name="Mancuso J."/>
            <person name="Tu H."/>
            <person name="Salamov A."/>
            <person name="Lindquist E."/>
            <person name="Shapiro H."/>
            <person name="Lucas S."/>
            <person name="Grigoriev I.V."/>
            <person name="Cande W.Z."/>
            <person name="Fulton C."/>
            <person name="Rokhsar D.S."/>
            <person name="Dawson S.C."/>
        </authorList>
    </citation>
    <scope>NUCLEOTIDE SEQUENCE [LARGE SCALE GENOMIC DNA]</scope>
    <source>
        <strain evidence="2 3">NEG-M</strain>
    </source>
</reference>
<gene>
    <name evidence="2" type="ORF">NAEGRDRAFT_73537</name>
</gene>
<dbReference type="OrthoDB" id="10309923at2759"/>
<keyword evidence="3" id="KW-1185">Reference proteome</keyword>
<dbReference type="InParanoid" id="D2VWX4"/>
<dbReference type="GeneID" id="8858412"/>
<evidence type="ECO:0000313" key="2">
    <source>
        <dbReference type="EMBL" id="EFC38766.1"/>
    </source>
</evidence>
<feature type="transmembrane region" description="Helical" evidence="1">
    <location>
        <begin position="6"/>
        <end position="27"/>
    </location>
</feature>
<name>D2VWX4_NAEGR</name>
<keyword evidence="1" id="KW-0812">Transmembrane</keyword>
<dbReference type="OMA" id="KHAGNDW"/>
<dbReference type="Proteomes" id="UP000006671">
    <property type="component" value="Unassembled WGS sequence"/>
</dbReference>
<proteinExistence type="predicted"/>
<evidence type="ECO:0000256" key="1">
    <source>
        <dbReference type="SAM" id="Phobius"/>
    </source>
</evidence>
<dbReference type="RefSeq" id="XP_002671510.1">
    <property type="nucleotide sequence ID" value="XM_002671464.1"/>
</dbReference>
<keyword evidence="1" id="KW-1133">Transmembrane helix</keyword>
<sequence>MQKPKTWMKVVTVAAPLSVIGVVFLSLQINKWSKQWLDKKANENPLYSIYKENVERTNQGKPIIKPEEIQDEQLRQVYQAEYERQLQKRQRYRYEEDEDEE</sequence>
<keyword evidence="1" id="KW-0472">Membrane</keyword>